<name>A0A7C7ZF81_9ARCH</name>
<protein>
    <submittedName>
        <fullName evidence="1">Uncharacterized protein</fullName>
    </submittedName>
</protein>
<organism evidence="1 2">
    <name type="scientific">Marine Group III euryarchaeote</name>
    <dbReference type="NCBI Taxonomy" id="2173149"/>
    <lineage>
        <taxon>Archaea</taxon>
        <taxon>Methanobacteriati</taxon>
        <taxon>Thermoplasmatota</taxon>
        <taxon>Thermoplasmata</taxon>
        <taxon>Candidatus Thermoprofundales</taxon>
    </lineage>
</organism>
<sequence>MAEISVSRADAPDGWLLTVGVSERGSATEHRVSLSRDYHAQLTQGCATPEQLVEASFRFLLEREPKESILRSFELPVIARYFPEYERRIGDYLPK</sequence>
<evidence type="ECO:0000313" key="1">
    <source>
        <dbReference type="EMBL" id="HIG63000.1"/>
    </source>
</evidence>
<comment type="caution">
    <text evidence="1">The sequence shown here is derived from an EMBL/GenBank/DDBJ whole genome shotgun (WGS) entry which is preliminary data.</text>
</comment>
<accession>A0A7C7ZF81</accession>
<dbReference type="AlphaFoldDB" id="A0A7C7ZF81"/>
<dbReference type="EMBL" id="DUAV01000004">
    <property type="protein sequence ID" value="HIG63000.1"/>
    <property type="molecule type" value="Genomic_DNA"/>
</dbReference>
<dbReference type="Proteomes" id="UP000589516">
    <property type="component" value="Unassembled WGS sequence"/>
</dbReference>
<evidence type="ECO:0000313" key="2">
    <source>
        <dbReference type="Proteomes" id="UP000589516"/>
    </source>
</evidence>
<reference evidence="2" key="1">
    <citation type="journal article" date="2019" name="bioRxiv">
        <title>Genome diversification in globally distributed novel marine Proteobacteria is linked to environmental adaptation.</title>
        <authorList>
            <person name="Zhou Z."/>
            <person name="Tran P.Q."/>
            <person name="Kieft K."/>
            <person name="Anantharaman K."/>
        </authorList>
    </citation>
    <scope>NUCLEOTIDE SEQUENCE [LARGE SCALE GENOMIC DNA]</scope>
</reference>
<gene>
    <name evidence="1" type="ORF">EYQ16_00535</name>
</gene>
<proteinExistence type="predicted"/>